<evidence type="ECO:0000313" key="2">
    <source>
        <dbReference type="EMBL" id="DAF48613.1"/>
    </source>
</evidence>
<name>A0A8S5SCC1_9CAUD</name>
<proteinExistence type="predicted"/>
<protein>
    <submittedName>
        <fullName evidence="2">ECF sigma factor</fullName>
    </submittedName>
</protein>
<dbReference type="EMBL" id="BK032570">
    <property type="protein sequence ID" value="DAF48613.1"/>
    <property type="molecule type" value="Genomic_DNA"/>
</dbReference>
<sequence>MASSLFPSSQGDPAKMAASAMRQQGPDAVFNSLMGSNPQFRQFVEQNRGKTPEQIAREHGIDFAALRSRIESVVAKIRALR</sequence>
<feature type="compositionally biased region" description="Polar residues" evidence="1">
    <location>
        <begin position="1"/>
        <end position="11"/>
    </location>
</feature>
<feature type="region of interest" description="Disordered" evidence="1">
    <location>
        <begin position="1"/>
        <end position="23"/>
    </location>
</feature>
<reference evidence="2" key="1">
    <citation type="journal article" date="2021" name="Proc. Natl. Acad. Sci. U.S.A.">
        <title>A Catalog of Tens of Thousands of Viruses from Human Metagenomes Reveals Hidden Associations with Chronic Diseases.</title>
        <authorList>
            <person name="Tisza M.J."/>
            <person name="Buck C.B."/>
        </authorList>
    </citation>
    <scope>NUCLEOTIDE SEQUENCE</scope>
    <source>
        <strain evidence="2">CtqBc4</strain>
    </source>
</reference>
<organism evidence="2">
    <name type="scientific">Siphoviridae sp. ctqBc4</name>
    <dbReference type="NCBI Taxonomy" id="2827945"/>
    <lineage>
        <taxon>Viruses</taxon>
        <taxon>Duplodnaviria</taxon>
        <taxon>Heunggongvirae</taxon>
        <taxon>Uroviricota</taxon>
        <taxon>Caudoviricetes</taxon>
    </lineage>
</organism>
<accession>A0A8S5SCC1</accession>
<evidence type="ECO:0000256" key="1">
    <source>
        <dbReference type="SAM" id="MobiDB-lite"/>
    </source>
</evidence>